<evidence type="ECO:0000256" key="1">
    <source>
        <dbReference type="SAM" id="MobiDB-lite"/>
    </source>
</evidence>
<feature type="compositionally biased region" description="Basic and acidic residues" evidence="1">
    <location>
        <begin position="103"/>
        <end position="126"/>
    </location>
</feature>
<name>A0ABN3S0K9_9ACTN</name>
<gene>
    <name evidence="2" type="ORF">GCM10010412_041140</name>
</gene>
<sequence length="133" mass="15105">MANMESGPCPKCRKRPCAALRTDARVKCAECGLELVREWVPGKGFTLWARVQYFIVTHKMKVNGRWHEYFRRIEGKSAAEDVAAFLRHFGSKDINIEPEEDGGEVKADEPAMRTELERRIPDRAVPEDSNAGD</sequence>
<evidence type="ECO:0000313" key="2">
    <source>
        <dbReference type="EMBL" id="GAA2665122.1"/>
    </source>
</evidence>
<reference evidence="2 3" key="1">
    <citation type="journal article" date="2019" name="Int. J. Syst. Evol. Microbiol.">
        <title>The Global Catalogue of Microorganisms (GCM) 10K type strain sequencing project: providing services to taxonomists for standard genome sequencing and annotation.</title>
        <authorList>
            <consortium name="The Broad Institute Genomics Platform"/>
            <consortium name="The Broad Institute Genome Sequencing Center for Infectious Disease"/>
            <person name="Wu L."/>
            <person name="Ma J."/>
        </authorList>
    </citation>
    <scope>NUCLEOTIDE SEQUENCE [LARGE SCALE GENOMIC DNA]</scope>
    <source>
        <strain evidence="2 3">JCM 6835</strain>
    </source>
</reference>
<evidence type="ECO:0000313" key="3">
    <source>
        <dbReference type="Proteomes" id="UP001501666"/>
    </source>
</evidence>
<comment type="caution">
    <text evidence="2">The sequence shown here is derived from an EMBL/GenBank/DDBJ whole genome shotgun (WGS) entry which is preliminary data.</text>
</comment>
<organism evidence="2 3">
    <name type="scientific">Nonomuraea recticatena</name>
    <dbReference type="NCBI Taxonomy" id="46178"/>
    <lineage>
        <taxon>Bacteria</taxon>
        <taxon>Bacillati</taxon>
        <taxon>Actinomycetota</taxon>
        <taxon>Actinomycetes</taxon>
        <taxon>Streptosporangiales</taxon>
        <taxon>Streptosporangiaceae</taxon>
        <taxon>Nonomuraea</taxon>
    </lineage>
</organism>
<accession>A0ABN3S0K9</accession>
<proteinExistence type="predicted"/>
<dbReference type="EMBL" id="BAAATE010000010">
    <property type="protein sequence ID" value="GAA2665122.1"/>
    <property type="molecule type" value="Genomic_DNA"/>
</dbReference>
<keyword evidence="3" id="KW-1185">Reference proteome</keyword>
<dbReference type="Proteomes" id="UP001501666">
    <property type="component" value="Unassembled WGS sequence"/>
</dbReference>
<feature type="region of interest" description="Disordered" evidence="1">
    <location>
        <begin position="95"/>
        <end position="133"/>
    </location>
</feature>
<protein>
    <submittedName>
        <fullName evidence="2">Uncharacterized protein</fullName>
    </submittedName>
</protein>